<protein>
    <submittedName>
        <fullName evidence="3">Uncharacterized protein</fullName>
    </submittedName>
</protein>
<name>A0A2T0Q3R8_9ACTN</name>
<keyword evidence="2" id="KW-0472">Membrane</keyword>
<evidence type="ECO:0000256" key="1">
    <source>
        <dbReference type="SAM" id="MobiDB-lite"/>
    </source>
</evidence>
<evidence type="ECO:0000313" key="3">
    <source>
        <dbReference type="EMBL" id="PRX98449.1"/>
    </source>
</evidence>
<dbReference type="Proteomes" id="UP000237846">
    <property type="component" value="Unassembled WGS sequence"/>
</dbReference>
<dbReference type="RefSeq" id="WP_106245572.1">
    <property type="nucleotide sequence ID" value="NZ_PVZC01000004.1"/>
</dbReference>
<feature type="transmembrane region" description="Helical" evidence="2">
    <location>
        <begin position="6"/>
        <end position="24"/>
    </location>
</feature>
<evidence type="ECO:0000313" key="4">
    <source>
        <dbReference type="Proteomes" id="UP000237846"/>
    </source>
</evidence>
<comment type="caution">
    <text evidence="3">The sequence shown here is derived from an EMBL/GenBank/DDBJ whole genome shotgun (WGS) entry which is preliminary data.</text>
</comment>
<sequence length="63" mass="7243">MSPGTIVLITFALVVVAALILLFAMHQVRVINRPDERTRERARAREAERREAEEREARGEGER</sequence>
<proteinExistence type="predicted"/>
<keyword evidence="2" id="KW-1133">Transmembrane helix</keyword>
<keyword evidence="2" id="KW-0812">Transmembrane</keyword>
<dbReference type="AlphaFoldDB" id="A0A2T0Q3R8"/>
<accession>A0A2T0Q3R8</accession>
<feature type="region of interest" description="Disordered" evidence="1">
    <location>
        <begin position="34"/>
        <end position="63"/>
    </location>
</feature>
<reference evidence="3 4" key="1">
    <citation type="submission" date="2018-03" db="EMBL/GenBank/DDBJ databases">
        <title>Genomic Encyclopedia of Archaeal and Bacterial Type Strains, Phase II (KMG-II): from individual species to whole genera.</title>
        <authorList>
            <person name="Goeker M."/>
        </authorList>
    </citation>
    <scope>NUCLEOTIDE SEQUENCE [LARGE SCALE GENOMIC DNA]</scope>
    <source>
        <strain evidence="3 4">DSM 45601</strain>
    </source>
</reference>
<keyword evidence="4" id="KW-1185">Reference proteome</keyword>
<gene>
    <name evidence="3" type="ORF">CLV72_10426</name>
</gene>
<dbReference type="EMBL" id="PVZC01000004">
    <property type="protein sequence ID" value="PRX98449.1"/>
    <property type="molecule type" value="Genomic_DNA"/>
</dbReference>
<organism evidence="3 4">
    <name type="scientific">Allonocardiopsis opalescens</name>
    <dbReference type="NCBI Taxonomy" id="1144618"/>
    <lineage>
        <taxon>Bacteria</taxon>
        <taxon>Bacillati</taxon>
        <taxon>Actinomycetota</taxon>
        <taxon>Actinomycetes</taxon>
        <taxon>Streptosporangiales</taxon>
        <taxon>Allonocardiopsis</taxon>
    </lineage>
</organism>
<evidence type="ECO:0000256" key="2">
    <source>
        <dbReference type="SAM" id="Phobius"/>
    </source>
</evidence>